<evidence type="ECO:0000313" key="8">
    <source>
        <dbReference type="EMBL" id="TRW47934.1"/>
    </source>
</evidence>
<dbReference type="InterPro" id="IPR027379">
    <property type="entry name" value="CLS_N"/>
</dbReference>
<dbReference type="RefSeq" id="WP_143236573.1">
    <property type="nucleotide sequence ID" value="NZ_VJWL01000005.1"/>
</dbReference>
<evidence type="ECO:0000256" key="1">
    <source>
        <dbReference type="ARBA" id="ARBA00004651"/>
    </source>
</evidence>
<comment type="caution">
    <text evidence="8">The sequence shown here is derived from an EMBL/GenBank/DDBJ whole genome shotgun (WGS) entry which is preliminary data.</text>
</comment>
<evidence type="ECO:0000313" key="9">
    <source>
        <dbReference type="Proteomes" id="UP000320359"/>
    </source>
</evidence>
<evidence type="ECO:0000256" key="2">
    <source>
        <dbReference type="ARBA" id="ARBA00022475"/>
    </source>
</evidence>
<accession>A0A552WYX5</accession>
<evidence type="ECO:0000256" key="6">
    <source>
        <dbReference type="SAM" id="Phobius"/>
    </source>
</evidence>
<evidence type="ECO:0000256" key="3">
    <source>
        <dbReference type="ARBA" id="ARBA00022692"/>
    </source>
</evidence>
<evidence type="ECO:0000256" key="4">
    <source>
        <dbReference type="ARBA" id="ARBA00022989"/>
    </source>
</evidence>
<feature type="transmembrane region" description="Helical" evidence="6">
    <location>
        <begin position="32"/>
        <end position="52"/>
    </location>
</feature>
<evidence type="ECO:0000256" key="5">
    <source>
        <dbReference type="ARBA" id="ARBA00023136"/>
    </source>
</evidence>
<dbReference type="EMBL" id="VJWL01000005">
    <property type="protein sequence ID" value="TRW47934.1"/>
    <property type="molecule type" value="Genomic_DNA"/>
</dbReference>
<gene>
    <name evidence="8" type="ORF">FM042_11405</name>
</gene>
<comment type="subcellular location">
    <subcellularLocation>
        <location evidence="1">Cell membrane</location>
        <topology evidence="1">Multi-pass membrane protein</topology>
    </subcellularLocation>
</comment>
<dbReference type="Proteomes" id="UP000320359">
    <property type="component" value="Unassembled WGS sequence"/>
</dbReference>
<sequence length="55" mass="5910">MGTGLLGIIHLILIIWALVNIMQSGVSTGNKALWVVLVVLLPIIGFIVWFLAGPK</sequence>
<keyword evidence="9" id="KW-1185">Reference proteome</keyword>
<dbReference type="GO" id="GO:0005886">
    <property type="term" value="C:plasma membrane"/>
    <property type="evidence" value="ECO:0007669"/>
    <property type="project" value="UniProtKB-SubCell"/>
</dbReference>
<keyword evidence="5 6" id="KW-0472">Membrane</keyword>
<reference evidence="8 9" key="1">
    <citation type="submission" date="2019-07" db="EMBL/GenBank/DDBJ databases">
        <authorList>
            <person name="Yang M."/>
            <person name="Zhao D."/>
            <person name="Xiang H."/>
        </authorList>
    </citation>
    <scope>NUCLEOTIDE SEQUENCE [LARGE SCALE GENOMIC DNA]</scope>
    <source>
        <strain evidence="8 9">IM1326</strain>
    </source>
</reference>
<proteinExistence type="predicted"/>
<dbReference type="Pfam" id="PF13396">
    <property type="entry name" value="PLDc_N"/>
    <property type="match status" value="1"/>
</dbReference>
<feature type="domain" description="Cardiolipin synthase N-terminal" evidence="7">
    <location>
        <begin position="12"/>
        <end position="54"/>
    </location>
</feature>
<feature type="transmembrane region" description="Helical" evidence="6">
    <location>
        <begin position="7"/>
        <end position="26"/>
    </location>
</feature>
<protein>
    <recommendedName>
        <fullName evidence="7">Cardiolipin synthase N-terminal domain-containing protein</fullName>
    </recommendedName>
</protein>
<keyword evidence="2" id="KW-1003">Cell membrane</keyword>
<dbReference type="AlphaFoldDB" id="A0A552WYX5"/>
<organism evidence="8 9">
    <name type="scientific">Aliidiomarina halalkaliphila</name>
    <dbReference type="NCBI Taxonomy" id="2593535"/>
    <lineage>
        <taxon>Bacteria</taxon>
        <taxon>Pseudomonadati</taxon>
        <taxon>Pseudomonadota</taxon>
        <taxon>Gammaproteobacteria</taxon>
        <taxon>Alteromonadales</taxon>
        <taxon>Idiomarinaceae</taxon>
        <taxon>Aliidiomarina</taxon>
    </lineage>
</organism>
<name>A0A552WYX5_9GAMM</name>
<evidence type="ECO:0000259" key="7">
    <source>
        <dbReference type="Pfam" id="PF13396"/>
    </source>
</evidence>
<keyword evidence="4 6" id="KW-1133">Transmembrane helix</keyword>
<keyword evidence="3 6" id="KW-0812">Transmembrane</keyword>